<proteinExistence type="predicted"/>
<reference evidence="1 2" key="1">
    <citation type="submission" date="2024-03" db="EMBL/GenBank/DDBJ databases">
        <title>Mouse gut bacterial collection (mGBC) of GemPharmatech.</title>
        <authorList>
            <person name="He Y."/>
            <person name="Dong L."/>
            <person name="Wu D."/>
            <person name="Gao X."/>
            <person name="Lin Z."/>
        </authorList>
    </citation>
    <scope>NUCLEOTIDE SEQUENCE [LARGE SCALE GENOMIC DNA]</scope>
    <source>
        <strain evidence="1 2">54-13</strain>
    </source>
</reference>
<gene>
    <name evidence="1" type="ORF">AAK873_11375</name>
</gene>
<dbReference type="CDD" id="cd06561">
    <property type="entry name" value="AlkD_like"/>
    <property type="match status" value="1"/>
</dbReference>
<dbReference type="RefSeq" id="WP_205523844.1">
    <property type="nucleotide sequence ID" value="NZ_JBCLPP010000036.1"/>
</dbReference>
<keyword evidence="2" id="KW-1185">Reference proteome</keyword>
<comment type="caution">
    <text evidence="1">The sequence shown here is derived from an EMBL/GenBank/DDBJ whole genome shotgun (WGS) entry which is preliminary data.</text>
</comment>
<dbReference type="SUPFAM" id="SSF48371">
    <property type="entry name" value="ARM repeat"/>
    <property type="match status" value="1"/>
</dbReference>
<evidence type="ECO:0000313" key="1">
    <source>
        <dbReference type="EMBL" id="MEY8246210.1"/>
    </source>
</evidence>
<dbReference type="InterPro" id="IPR016024">
    <property type="entry name" value="ARM-type_fold"/>
</dbReference>
<dbReference type="Pfam" id="PF08713">
    <property type="entry name" value="DNA_alkylation"/>
    <property type="match status" value="1"/>
</dbReference>
<dbReference type="Proteomes" id="UP001565200">
    <property type="component" value="Unassembled WGS sequence"/>
</dbReference>
<name>A0ABV4CXR8_9BACT</name>
<accession>A0ABV4CXR8</accession>
<dbReference type="PANTHER" id="PTHR34070">
    <property type="entry name" value="ARMADILLO-TYPE FOLD"/>
    <property type="match status" value="1"/>
</dbReference>
<sequence>MSADKANLDTHKTVETWQDELRLVAHSEKIPDLMRFFKTGRGEYGEGDIFIGIYVPDNRRISKGYAVLSLCEIGRMLDSPVHEFRLAGFLALVEKYRKSPQSYKGEIADFYFANCHKANNWDLVDLSTEYILGVEYANGNRLEELNTLINSDNLWRQRVAMVAMLTPVRQGILDLPLSVADMLLEHPHNLMQKAVGWVLREVGKKDMARLIDYININIHRISPVTLSYATEKMSKDKRDALRLMRRQYKKQILPVR</sequence>
<dbReference type="EMBL" id="JBCLPP010000036">
    <property type="protein sequence ID" value="MEY8246210.1"/>
    <property type="molecule type" value="Genomic_DNA"/>
</dbReference>
<protein>
    <submittedName>
        <fullName evidence="1">DNA alkylation repair protein</fullName>
    </submittedName>
</protein>
<organism evidence="1 2">
    <name type="scientific">Heminiphilus faecis</name>
    <dbReference type="NCBI Taxonomy" id="2601703"/>
    <lineage>
        <taxon>Bacteria</taxon>
        <taxon>Pseudomonadati</taxon>
        <taxon>Bacteroidota</taxon>
        <taxon>Bacteroidia</taxon>
        <taxon>Bacteroidales</taxon>
        <taxon>Muribaculaceae</taxon>
        <taxon>Heminiphilus</taxon>
    </lineage>
</organism>
<dbReference type="InterPro" id="IPR014825">
    <property type="entry name" value="DNA_alkylation"/>
</dbReference>
<evidence type="ECO:0000313" key="2">
    <source>
        <dbReference type="Proteomes" id="UP001565200"/>
    </source>
</evidence>
<dbReference type="Gene3D" id="1.25.10.90">
    <property type="match status" value="1"/>
</dbReference>
<dbReference type="PANTHER" id="PTHR34070:SF1">
    <property type="entry name" value="DNA ALKYLATION REPAIR PROTEIN"/>
    <property type="match status" value="1"/>
</dbReference>